<dbReference type="PANTHER" id="PTHR39332">
    <property type="entry name" value="BLL4707 PROTEIN"/>
    <property type="match status" value="1"/>
</dbReference>
<comment type="caution">
    <text evidence="1">The sequence shown here is derived from an EMBL/GenBank/DDBJ whole genome shotgun (WGS) entry which is preliminary data.</text>
</comment>
<dbReference type="InterPro" id="IPR023393">
    <property type="entry name" value="START-like_dom_sf"/>
</dbReference>
<dbReference type="Proteomes" id="UP000440716">
    <property type="component" value="Unassembled WGS sequence"/>
</dbReference>
<proteinExistence type="predicted"/>
<reference evidence="1 2" key="1">
    <citation type="submission" date="2019-12" db="EMBL/GenBank/DDBJ databases">
        <title>Whole-genome sequencing of Allorhizobium vitis.</title>
        <authorList>
            <person name="Gan H.M."/>
            <person name="Szegedi E."/>
            <person name="Burr T."/>
            <person name="Savka M.A."/>
        </authorList>
    </citation>
    <scope>NUCLEOTIDE SEQUENCE [LARGE SCALE GENOMIC DNA]</scope>
    <source>
        <strain evidence="1 2">CG415</strain>
    </source>
</reference>
<dbReference type="Gene3D" id="3.30.530.20">
    <property type="match status" value="1"/>
</dbReference>
<gene>
    <name evidence="1" type="ORF">GOZ88_11600</name>
</gene>
<protein>
    <submittedName>
        <fullName evidence="1">SRPBCC family protein</fullName>
    </submittedName>
</protein>
<dbReference type="SUPFAM" id="SSF55961">
    <property type="entry name" value="Bet v1-like"/>
    <property type="match status" value="1"/>
</dbReference>
<dbReference type="RefSeq" id="WP_070148252.1">
    <property type="nucleotide sequence ID" value="NZ_MAVS02000027.1"/>
</dbReference>
<dbReference type="PANTHER" id="PTHR39332:SF7">
    <property type="entry name" value="SRPBCC FAMILY PROTEIN"/>
    <property type="match status" value="1"/>
</dbReference>
<organism evidence="1 2">
    <name type="scientific">Agrobacterium vitis</name>
    <name type="common">Rhizobium vitis</name>
    <dbReference type="NCBI Taxonomy" id="373"/>
    <lineage>
        <taxon>Bacteria</taxon>
        <taxon>Pseudomonadati</taxon>
        <taxon>Pseudomonadota</taxon>
        <taxon>Alphaproteobacteria</taxon>
        <taxon>Hyphomicrobiales</taxon>
        <taxon>Rhizobiaceae</taxon>
        <taxon>Rhizobium/Agrobacterium group</taxon>
        <taxon>Agrobacterium</taxon>
    </lineage>
</organism>
<accession>A0A1S2DVC6</accession>
<dbReference type="InterPro" id="IPR019587">
    <property type="entry name" value="Polyketide_cyclase/dehydratase"/>
</dbReference>
<evidence type="ECO:0000313" key="2">
    <source>
        <dbReference type="Proteomes" id="UP000440716"/>
    </source>
</evidence>
<dbReference type="EMBL" id="WPHU01000004">
    <property type="protein sequence ID" value="MVA56753.1"/>
    <property type="molecule type" value="Genomic_DNA"/>
</dbReference>
<name>A0A1S2DVC6_AGRVI</name>
<evidence type="ECO:0000313" key="1">
    <source>
        <dbReference type="EMBL" id="MVA56753.1"/>
    </source>
</evidence>
<dbReference type="AlphaFoldDB" id="A0A1S2DVC6"/>
<dbReference type="CDD" id="cd07821">
    <property type="entry name" value="PYR_PYL_RCAR_like"/>
    <property type="match status" value="1"/>
</dbReference>
<dbReference type="Pfam" id="PF10604">
    <property type="entry name" value="Polyketide_cyc2"/>
    <property type="match status" value="1"/>
</dbReference>
<sequence>MKLSQSVELKAPAAEVWTFISDFYNFHTWQPHIESTAQGPAKGERIVKMKRGNTILDRIAVLDNEKRTLAYEMVPNQDLPPGAPKLEGFLATFVVGESGAGSKVEYSIAVDVPSAIQEMAEKGIGSDISGALQGLKDKFEEA</sequence>